<sequence length="1101" mass="119058">MKAMFRNFRYLAACTAVAASLSLPAFSQSMTQGGISGTVFDATDAAVPGATVLIHNNATGAESKLTTSGSGAYSAPLLPPGSYTVTISANGFTTQKRTDVVVLVNQITEVQPHLTTGGSAETVEVSAEIPTINFDSPAFGGHLETKEIEAIPINNRRWSSLALTTPGVTNDASGFGLLSFRAIPAVLNNVQIDGTDDNQAFFSEERGRTRAGYSTAQVAVREFQVNTGVYSAELGRAVGGVVNSVTKSGGNQLHGEVYFEHRGDEFSSLNPNVKLTTQNSTGAYVSNPFRPKDKRNQYGFGVGGPLIKDKLFWFYAFDAFRRNFPGVAVPANPSQFYNTCTPTYATANATFITNLAAALGTTTTAAQAACATALTDLSTDLGIVPRFGNQLINTPKLTWQINNKNVLNVLYHRLRWDSPGGVQTQAALAYARDAFGTDFVKLDYGVAILDSQISSRMTNELRYQYARELNDEGQQPYTTYSANHLMAANGVATYANIYAGSYGFYAGSPYYSYRTAYPDERKWQIGDTASYTLGRHTIRFGVDFVHNYDLQNTLYQGNGSYTYGSVFNYIADIVKPTGACLSSTGATPTISATGTFGCYSNQSQEFGPTTFDLATLDTAYFVQDDWKVSSNLTLNLGVRYDYEMLPSPYKALQTASQTASFPSDKNNVSARLGFAWDPFSQGKTVVRGGFGMYYGRIPNAVIMNAYITTGSTAGQSAYTTYNSSAVTNSSGTANLRFPQVLTAAPAASASAPSIQYLDSHMQNPYTEQFDLQLQQDLGKHNVLSISYIGALGRELPNYLNLNLNPSNYYNTTYTVNCGTGVTTCNGVASGTTFTNRVYSNRSVGNVYNTVNPSFNAITDVISNANSAYHGMSVDITNRSWKFITFDANYTWAHALDYNVAQFTGAGTNNWIDPYANGRSNYGNSSLNIRHRVVGWANINLPGISHQNYLSYLTNGWSVKPLVQMQSGLPYSYGVSGTPQNQCAATTCLAPYSSGVGGTGVTSYIPYFGRNTLYAPRAIVVDARVQKDFRLREGMSLQLLAEGFNLANHQNVTGINTTAFTFNSGTNTLAPNTNFGTPSTSGVNSNYAYQVRQVQLGARVTF</sequence>
<keyword evidence="4" id="KW-0812">Transmembrane</keyword>
<keyword evidence="2" id="KW-0813">Transport</keyword>
<dbReference type="Proteomes" id="UP001596391">
    <property type="component" value="Unassembled WGS sequence"/>
</dbReference>
<evidence type="ECO:0000259" key="8">
    <source>
        <dbReference type="Pfam" id="PF25183"/>
    </source>
</evidence>
<dbReference type="InterPro" id="IPR036942">
    <property type="entry name" value="Beta-barrel_TonB_sf"/>
</dbReference>
<evidence type="ECO:0000256" key="6">
    <source>
        <dbReference type="ARBA" id="ARBA00023237"/>
    </source>
</evidence>
<keyword evidence="6" id="KW-0998">Cell outer membrane</keyword>
<dbReference type="InterPro" id="IPR008969">
    <property type="entry name" value="CarboxyPept-like_regulatory"/>
</dbReference>
<keyword evidence="7" id="KW-0732">Signal</keyword>
<dbReference type="SUPFAM" id="SSF56935">
    <property type="entry name" value="Porins"/>
    <property type="match status" value="1"/>
</dbReference>
<dbReference type="PANTHER" id="PTHR30069:SF46">
    <property type="entry name" value="OAR PROTEIN"/>
    <property type="match status" value="1"/>
</dbReference>
<dbReference type="EMBL" id="JBHSWI010000001">
    <property type="protein sequence ID" value="MFC6645704.1"/>
    <property type="molecule type" value="Genomic_DNA"/>
</dbReference>
<evidence type="ECO:0000313" key="9">
    <source>
        <dbReference type="EMBL" id="MFC6645704.1"/>
    </source>
</evidence>
<evidence type="ECO:0000313" key="10">
    <source>
        <dbReference type="Proteomes" id="UP001596391"/>
    </source>
</evidence>
<comment type="caution">
    <text evidence="9">The sequence shown here is derived from an EMBL/GenBank/DDBJ whole genome shotgun (WGS) entry which is preliminary data.</text>
</comment>
<dbReference type="Gene3D" id="2.60.40.1120">
    <property type="entry name" value="Carboxypeptidase-like, regulatory domain"/>
    <property type="match status" value="1"/>
</dbReference>
<evidence type="ECO:0000256" key="5">
    <source>
        <dbReference type="ARBA" id="ARBA00023136"/>
    </source>
</evidence>
<dbReference type="InterPro" id="IPR057601">
    <property type="entry name" value="Oar-like_b-barrel"/>
</dbReference>
<evidence type="ECO:0000256" key="1">
    <source>
        <dbReference type="ARBA" id="ARBA00004571"/>
    </source>
</evidence>
<keyword evidence="9" id="KW-0675">Receptor</keyword>
<evidence type="ECO:0000256" key="7">
    <source>
        <dbReference type="SAM" id="SignalP"/>
    </source>
</evidence>
<dbReference type="InterPro" id="IPR039426">
    <property type="entry name" value="TonB-dep_rcpt-like"/>
</dbReference>
<proteinExistence type="predicted"/>
<dbReference type="Pfam" id="PF13620">
    <property type="entry name" value="CarboxypepD_reg"/>
    <property type="match status" value="1"/>
</dbReference>
<accession>A0ABW1Z8C1</accession>
<dbReference type="PANTHER" id="PTHR30069">
    <property type="entry name" value="TONB-DEPENDENT OUTER MEMBRANE RECEPTOR"/>
    <property type="match status" value="1"/>
</dbReference>
<dbReference type="Pfam" id="PF25183">
    <property type="entry name" value="OMP_b-brl_4"/>
    <property type="match status" value="1"/>
</dbReference>
<comment type="subcellular location">
    <subcellularLocation>
        <location evidence="1">Cell outer membrane</location>
        <topology evidence="1">Multi-pass membrane protein</topology>
    </subcellularLocation>
</comment>
<evidence type="ECO:0000256" key="2">
    <source>
        <dbReference type="ARBA" id="ARBA00022448"/>
    </source>
</evidence>
<feature type="chain" id="PRO_5045968008" evidence="7">
    <location>
        <begin position="28"/>
        <end position="1101"/>
    </location>
</feature>
<feature type="domain" description="TonB-dependent transporter Oar-like beta-barrel" evidence="8">
    <location>
        <begin position="245"/>
        <end position="1094"/>
    </location>
</feature>
<reference evidence="10" key="1">
    <citation type="journal article" date="2019" name="Int. J. Syst. Evol. Microbiol.">
        <title>The Global Catalogue of Microorganisms (GCM) 10K type strain sequencing project: providing services to taxonomists for standard genome sequencing and annotation.</title>
        <authorList>
            <consortium name="The Broad Institute Genomics Platform"/>
            <consortium name="The Broad Institute Genome Sequencing Center for Infectious Disease"/>
            <person name="Wu L."/>
            <person name="Ma J."/>
        </authorList>
    </citation>
    <scope>NUCLEOTIDE SEQUENCE [LARGE SCALE GENOMIC DNA]</scope>
    <source>
        <strain evidence="10">CGMCC 1.16026</strain>
    </source>
</reference>
<name>A0ABW1Z8C1_9BACT</name>
<evidence type="ECO:0000256" key="4">
    <source>
        <dbReference type="ARBA" id="ARBA00022692"/>
    </source>
</evidence>
<gene>
    <name evidence="9" type="ORF">ACFQBQ_08960</name>
</gene>
<dbReference type="Gene3D" id="2.40.170.20">
    <property type="entry name" value="TonB-dependent receptor, beta-barrel domain"/>
    <property type="match status" value="1"/>
</dbReference>
<feature type="signal peptide" evidence="7">
    <location>
        <begin position="1"/>
        <end position="27"/>
    </location>
</feature>
<keyword evidence="3" id="KW-1134">Transmembrane beta strand</keyword>
<keyword evidence="10" id="KW-1185">Reference proteome</keyword>
<dbReference type="SUPFAM" id="SSF49464">
    <property type="entry name" value="Carboxypeptidase regulatory domain-like"/>
    <property type="match status" value="1"/>
</dbReference>
<organism evidence="9 10">
    <name type="scientific">Granulicella cerasi</name>
    <dbReference type="NCBI Taxonomy" id="741063"/>
    <lineage>
        <taxon>Bacteria</taxon>
        <taxon>Pseudomonadati</taxon>
        <taxon>Acidobacteriota</taxon>
        <taxon>Terriglobia</taxon>
        <taxon>Terriglobales</taxon>
        <taxon>Acidobacteriaceae</taxon>
        <taxon>Granulicella</taxon>
    </lineage>
</organism>
<dbReference type="RefSeq" id="WP_263369424.1">
    <property type="nucleotide sequence ID" value="NZ_JAGSYD010000001.1"/>
</dbReference>
<evidence type="ECO:0000256" key="3">
    <source>
        <dbReference type="ARBA" id="ARBA00022452"/>
    </source>
</evidence>
<keyword evidence="5" id="KW-0472">Membrane</keyword>
<protein>
    <submittedName>
        <fullName evidence="9">TonB-dependent receptor domain-containing protein</fullName>
    </submittedName>
</protein>